<keyword evidence="2" id="KW-0732">Signal</keyword>
<keyword evidence="1" id="KW-0472">Membrane</keyword>
<dbReference type="EMBL" id="JAXIVS010000020">
    <property type="protein sequence ID" value="MDY7232497.1"/>
    <property type="molecule type" value="Genomic_DNA"/>
</dbReference>
<evidence type="ECO:0000313" key="3">
    <source>
        <dbReference type="EMBL" id="MDY7232497.1"/>
    </source>
</evidence>
<keyword evidence="4" id="KW-1185">Reference proteome</keyword>
<protein>
    <recommendedName>
        <fullName evidence="5">Lipoprotein</fullName>
    </recommendedName>
</protein>
<accession>A0ABU5HI62</accession>
<name>A0ABU5HI62_9BACT</name>
<evidence type="ECO:0000313" key="4">
    <source>
        <dbReference type="Proteomes" id="UP001291309"/>
    </source>
</evidence>
<evidence type="ECO:0008006" key="5">
    <source>
        <dbReference type="Google" id="ProtNLM"/>
    </source>
</evidence>
<feature type="transmembrane region" description="Helical" evidence="1">
    <location>
        <begin position="78"/>
        <end position="97"/>
    </location>
</feature>
<keyword evidence="1" id="KW-1133">Transmembrane helix</keyword>
<keyword evidence="1" id="KW-0812">Transmembrane</keyword>
<organism evidence="3 4">
    <name type="scientific">Hyalangium rubrum</name>
    <dbReference type="NCBI Taxonomy" id="3103134"/>
    <lineage>
        <taxon>Bacteria</taxon>
        <taxon>Pseudomonadati</taxon>
        <taxon>Myxococcota</taxon>
        <taxon>Myxococcia</taxon>
        <taxon>Myxococcales</taxon>
        <taxon>Cystobacterineae</taxon>
        <taxon>Archangiaceae</taxon>
        <taxon>Hyalangium</taxon>
    </lineage>
</organism>
<comment type="caution">
    <text evidence="3">The sequence shown here is derived from an EMBL/GenBank/DDBJ whole genome shotgun (WGS) entry which is preliminary data.</text>
</comment>
<evidence type="ECO:0000256" key="1">
    <source>
        <dbReference type="SAM" id="Phobius"/>
    </source>
</evidence>
<feature type="transmembrane region" description="Helical" evidence="1">
    <location>
        <begin position="117"/>
        <end position="138"/>
    </location>
</feature>
<dbReference type="Proteomes" id="UP001291309">
    <property type="component" value="Unassembled WGS sequence"/>
</dbReference>
<evidence type="ECO:0000256" key="2">
    <source>
        <dbReference type="SAM" id="SignalP"/>
    </source>
</evidence>
<feature type="signal peptide" evidence="2">
    <location>
        <begin position="1"/>
        <end position="23"/>
    </location>
</feature>
<feature type="chain" id="PRO_5047220019" description="Lipoprotein" evidence="2">
    <location>
        <begin position="24"/>
        <end position="197"/>
    </location>
</feature>
<proteinExistence type="predicted"/>
<feature type="transmembrane region" description="Helical" evidence="1">
    <location>
        <begin position="39"/>
        <end position="58"/>
    </location>
</feature>
<dbReference type="RefSeq" id="WP_321551211.1">
    <property type="nucleotide sequence ID" value="NZ_JAXIVS010000020.1"/>
</dbReference>
<feature type="transmembrane region" description="Helical" evidence="1">
    <location>
        <begin position="150"/>
        <end position="169"/>
    </location>
</feature>
<reference evidence="3 4" key="1">
    <citation type="submission" date="2023-12" db="EMBL/GenBank/DDBJ databases">
        <title>the genome sequence of Hyalangium sp. s54d21.</title>
        <authorList>
            <person name="Zhang X."/>
        </authorList>
    </citation>
    <scope>NUCLEOTIDE SEQUENCE [LARGE SCALE GENOMIC DNA]</scope>
    <source>
        <strain evidence="4">s54d21</strain>
    </source>
</reference>
<sequence>MLSRALVPIVLCAAATWPLRALACINAMDTSAFAFTQTLWLDLLLWTAGAVFLNRVVLVNVRGSTAEGQPSPSGFRRFFFLLVGAALILLLAAVSAAGPLLSLSARDLARCTVNRSMVLVLLAAPTVLFLLQAVIFQGWGKRLFGEKRSVALLSLVSTSVLWVMAVGLARDEVVLPKLCKPTKGFIAYDRYGSGVPK</sequence>
<gene>
    <name evidence="3" type="ORF">SYV04_39285</name>
</gene>